<organism evidence="1 2">
    <name type="scientific">Nonomuraea aridisoli</name>
    <dbReference type="NCBI Taxonomy" id="2070368"/>
    <lineage>
        <taxon>Bacteria</taxon>
        <taxon>Bacillati</taxon>
        <taxon>Actinomycetota</taxon>
        <taxon>Actinomycetes</taxon>
        <taxon>Streptosporangiales</taxon>
        <taxon>Streptosporangiaceae</taxon>
        <taxon>Nonomuraea</taxon>
    </lineage>
</organism>
<accession>A0A2W2FG83</accession>
<dbReference type="AlphaFoldDB" id="A0A2W2FG83"/>
<proteinExistence type="predicted"/>
<dbReference type="EMBL" id="POUD01000024">
    <property type="protein sequence ID" value="PZG20637.1"/>
    <property type="molecule type" value="Genomic_DNA"/>
</dbReference>
<gene>
    <name evidence="1" type="ORF">C1J01_09045</name>
</gene>
<keyword evidence="2" id="KW-1185">Reference proteome</keyword>
<evidence type="ECO:0000313" key="1">
    <source>
        <dbReference type="EMBL" id="PZG20637.1"/>
    </source>
</evidence>
<name>A0A2W2FG83_9ACTN</name>
<dbReference type="RefSeq" id="WP_111178031.1">
    <property type="nucleotide sequence ID" value="NZ_POUD01000024.1"/>
</dbReference>
<dbReference type="Proteomes" id="UP000249304">
    <property type="component" value="Unassembled WGS sequence"/>
</dbReference>
<sequence length="127" mass="13762">MTDRTYRKYQDGEEVRLCVTGEVKITDDGPVLQLADGHSLPLADPALPVDVTFVTPADGAPHPGQLWADALGGEWFAQLARGGEVWMTAADGTQERWQTLHEFADTGPIRLLRQAPGQPGDERPGGE</sequence>
<evidence type="ECO:0000313" key="2">
    <source>
        <dbReference type="Proteomes" id="UP000249304"/>
    </source>
</evidence>
<reference evidence="1 2" key="1">
    <citation type="submission" date="2018-01" db="EMBL/GenBank/DDBJ databases">
        <title>Draft genome sequence of Nonomuraea sp. KC333.</title>
        <authorList>
            <person name="Sahin N."/>
            <person name="Saygin H."/>
            <person name="Ay H."/>
        </authorList>
    </citation>
    <scope>NUCLEOTIDE SEQUENCE [LARGE SCALE GENOMIC DNA]</scope>
    <source>
        <strain evidence="1 2">KC333</strain>
    </source>
</reference>
<comment type="caution">
    <text evidence="1">The sequence shown here is derived from an EMBL/GenBank/DDBJ whole genome shotgun (WGS) entry which is preliminary data.</text>
</comment>
<protein>
    <submittedName>
        <fullName evidence="1">Uncharacterized protein</fullName>
    </submittedName>
</protein>